<keyword evidence="3 5" id="KW-0378">Hydrolase</keyword>
<evidence type="ECO:0000256" key="1">
    <source>
        <dbReference type="ARBA" id="ARBA00008645"/>
    </source>
</evidence>
<evidence type="ECO:0000256" key="2">
    <source>
        <dbReference type="ARBA" id="ARBA00022487"/>
    </source>
</evidence>
<comment type="similarity">
    <text evidence="1 5">Belongs to the AB hydrolase superfamily.</text>
</comment>
<dbReference type="OrthoDB" id="194865at2759"/>
<dbReference type="EMBL" id="UZAM01008803">
    <property type="protein sequence ID" value="VDP06485.1"/>
    <property type="molecule type" value="Genomic_DNA"/>
</dbReference>
<dbReference type="AlphaFoldDB" id="A0A183INI0"/>
<dbReference type="PIRSF" id="PIRSF022950">
    <property type="entry name" value="PPase_methylesterase_euk"/>
    <property type="match status" value="1"/>
</dbReference>
<dbReference type="InterPro" id="IPR029058">
    <property type="entry name" value="AB_hydrolase_fold"/>
</dbReference>
<organism evidence="9">
    <name type="scientific">Soboliphyme baturini</name>
    <dbReference type="NCBI Taxonomy" id="241478"/>
    <lineage>
        <taxon>Eukaryota</taxon>
        <taxon>Metazoa</taxon>
        <taxon>Ecdysozoa</taxon>
        <taxon>Nematoda</taxon>
        <taxon>Enoplea</taxon>
        <taxon>Dorylaimia</taxon>
        <taxon>Dioctophymatida</taxon>
        <taxon>Dioctophymatoidea</taxon>
        <taxon>Soboliphymatidae</taxon>
        <taxon>Soboliphyme</taxon>
    </lineage>
</organism>
<feature type="domain" description="AB hydrolase-1" evidence="6">
    <location>
        <begin position="55"/>
        <end position="266"/>
    </location>
</feature>
<proteinExistence type="inferred from homology"/>
<evidence type="ECO:0000313" key="7">
    <source>
        <dbReference type="EMBL" id="VDP06485.1"/>
    </source>
</evidence>
<dbReference type="WBParaSite" id="SBAD_0000538601-mRNA-1">
    <property type="protein sequence ID" value="SBAD_0000538601-mRNA-1"/>
    <property type="gene ID" value="SBAD_0000538601"/>
</dbReference>
<evidence type="ECO:0000313" key="9">
    <source>
        <dbReference type="WBParaSite" id="SBAD_0000538601-mRNA-1"/>
    </source>
</evidence>
<keyword evidence="2 5" id="KW-0719">Serine esterase</keyword>
<dbReference type="GO" id="GO:0051723">
    <property type="term" value="F:protein methylesterase activity"/>
    <property type="evidence" value="ECO:0007669"/>
    <property type="project" value="UniProtKB-EC"/>
</dbReference>
<evidence type="ECO:0000256" key="4">
    <source>
        <dbReference type="ARBA" id="ARBA00049203"/>
    </source>
</evidence>
<evidence type="ECO:0000259" key="6">
    <source>
        <dbReference type="Pfam" id="PF12697"/>
    </source>
</evidence>
<reference evidence="9" key="1">
    <citation type="submission" date="2016-06" db="UniProtKB">
        <authorList>
            <consortium name="WormBaseParasite"/>
        </authorList>
    </citation>
    <scope>IDENTIFICATION</scope>
</reference>
<reference evidence="7 8" key="2">
    <citation type="submission" date="2018-11" db="EMBL/GenBank/DDBJ databases">
        <authorList>
            <consortium name="Pathogen Informatics"/>
        </authorList>
    </citation>
    <scope>NUCLEOTIDE SEQUENCE [LARGE SCALE GENOMIC DNA]</scope>
</reference>
<protein>
    <recommendedName>
        <fullName evidence="5">Protein phosphatase methylesterase 1</fullName>
        <shortName evidence="5">PME-1</shortName>
        <ecNumber evidence="5">3.1.1.-</ecNumber>
    </recommendedName>
</protein>
<comment type="catalytic activity">
    <reaction evidence="4">
        <text>[phosphatase 2A protein]-C-terminal L-leucine methyl ester + H2O = [phosphatase 2A protein]-C-terminal L-leucine + methanol + H(+)</text>
        <dbReference type="Rhea" id="RHEA:48548"/>
        <dbReference type="Rhea" id="RHEA-COMP:12134"/>
        <dbReference type="Rhea" id="RHEA-COMP:12135"/>
        <dbReference type="ChEBI" id="CHEBI:15377"/>
        <dbReference type="ChEBI" id="CHEBI:15378"/>
        <dbReference type="ChEBI" id="CHEBI:17790"/>
        <dbReference type="ChEBI" id="CHEBI:90516"/>
        <dbReference type="ChEBI" id="CHEBI:90517"/>
        <dbReference type="EC" id="3.1.1.89"/>
    </reaction>
</comment>
<evidence type="ECO:0000256" key="5">
    <source>
        <dbReference type="PIRNR" id="PIRNR022950"/>
    </source>
</evidence>
<dbReference type="SUPFAM" id="SSF53474">
    <property type="entry name" value="alpha/beta-Hydrolases"/>
    <property type="match status" value="1"/>
</dbReference>
<keyword evidence="8" id="KW-1185">Reference proteome</keyword>
<dbReference type="InterPro" id="IPR000073">
    <property type="entry name" value="AB_hydrolase_1"/>
</dbReference>
<evidence type="ECO:0000256" key="3">
    <source>
        <dbReference type="ARBA" id="ARBA00022801"/>
    </source>
</evidence>
<dbReference type="EC" id="3.1.1.-" evidence="5"/>
<dbReference type="PANTHER" id="PTHR14189:SF0">
    <property type="entry name" value="PROTEIN PHOSPHATASE METHYLESTERASE 1"/>
    <property type="match status" value="1"/>
</dbReference>
<dbReference type="Proteomes" id="UP000270296">
    <property type="component" value="Unassembled WGS sequence"/>
</dbReference>
<comment type="function">
    <text evidence="5">Demethylates proteins that have been reversibly carboxymethylated.</text>
</comment>
<name>A0A183INI0_9BILA</name>
<dbReference type="PANTHER" id="PTHR14189">
    <property type="entry name" value="PROTEIN PHOSPHATASE METHYLESTERASE-1 RELATED"/>
    <property type="match status" value="1"/>
</dbReference>
<dbReference type="InterPro" id="IPR016812">
    <property type="entry name" value="PPase_methylesterase_euk"/>
</dbReference>
<dbReference type="Gene3D" id="3.40.50.1820">
    <property type="entry name" value="alpha/beta hydrolase"/>
    <property type="match status" value="2"/>
</dbReference>
<sequence length="291" mass="32282">MSTSDLHKKLVSQGTRGRKNYSPIPWDQFFDSKIEVPTEDGSFNVYLKGTEGPILFLIHGGGYSGLTWACFAKSISRIIKCRIVAPDLRCHGKSGCRICFIHMGGAFAVHALCENVIPSFAAVAVIDVVEGSAMDALQGMKNVLRCRPSRFESVEKAVEWCIRSGYTSNLESARVSMPSQIKPVAVKESFTWRIDLSKTEPYWQSWFSGLSQKFLSITVPKLLLLAGIDRLDKELTIGHMQGKFQMIVLPRCGHAVQEDSPDRLADTVAMFLVRNRLAEAIADFHPVLPGC</sequence>
<dbReference type="Pfam" id="PF12697">
    <property type="entry name" value="Abhydrolase_6"/>
    <property type="match status" value="1"/>
</dbReference>
<evidence type="ECO:0000313" key="8">
    <source>
        <dbReference type="Proteomes" id="UP000270296"/>
    </source>
</evidence>
<gene>
    <name evidence="7" type="ORF">SBAD_LOCUS5177</name>
</gene>
<accession>A0A183INI0</accession>